<proteinExistence type="predicted"/>
<accession>A0ACC1QBD0</accession>
<comment type="caution">
    <text evidence="1">The sequence shown here is derived from an EMBL/GenBank/DDBJ whole genome shotgun (WGS) entry which is preliminary data.</text>
</comment>
<evidence type="ECO:0000313" key="1">
    <source>
        <dbReference type="EMBL" id="KAJ3017665.1"/>
    </source>
</evidence>
<name>A0ACC1QBD0_9APHY</name>
<evidence type="ECO:0000313" key="2">
    <source>
        <dbReference type="Proteomes" id="UP001144978"/>
    </source>
</evidence>
<gene>
    <name evidence="1" type="ORF">NUW54_g533</name>
</gene>
<organism evidence="1 2">
    <name type="scientific">Trametes sanguinea</name>
    <dbReference type="NCBI Taxonomy" id="158606"/>
    <lineage>
        <taxon>Eukaryota</taxon>
        <taxon>Fungi</taxon>
        <taxon>Dikarya</taxon>
        <taxon>Basidiomycota</taxon>
        <taxon>Agaricomycotina</taxon>
        <taxon>Agaricomycetes</taxon>
        <taxon>Polyporales</taxon>
        <taxon>Polyporaceae</taxon>
        <taxon>Trametes</taxon>
    </lineage>
</organism>
<sequence length="290" mass="32292">MNEFKYYDIPSPFPTLARGLFTQDIKDASGDIKHRIVARGYDKFFNIGEVPWTNWASLESHTAPPYTLTLKSNGCIIFIAALTPTKLLVTSKHSLGPSPAATGESHAQVGERWLRTHLAASGKTEEELARTLWEKNWTAGRRALRPPLRVLPIVISPAVSFDHTIPHHRAIPSFVAQPGFVLEEVRDVLRLLTDIGTLVFSLLVNVLKFFQGLDHVEVVPEVDHDVLGSGVQQIVEHSQGLRRILVGNGGVQPKQSTGRTLKTCRQFFPLVVQPLVQHLHDLHEAVPARR</sequence>
<dbReference type="EMBL" id="JANSHE010000069">
    <property type="protein sequence ID" value="KAJ3017665.1"/>
    <property type="molecule type" value="Genomic_DNA"/>
</dbReference>
<keyword evidence="2" id="KW-1185">Reference proteome</keyword>
<reference evidence="1" key="1">
    <citation type="submission" date="2022-08" db="EMBL/GenBank/DDBJ databases">
        <title>Genome Sequence of Pycnoporus sanguineus.</title>
        <authorList>
            <person name="Buettner E."/>
        </authorList>
    </citation>
    <scope>NUCLEOTIDE SEQUENCE</scope>
    <source>
        <strain evidence="1">CG-C14</strain>
    </source>
</reference>
<protein>
    <submittedName>
        <fullName evidence="1">Uncharacterized protein</fullName>
    </submittedName>
</protein>
<dbReference type="Proteomes" id="UP001144978">
    <property type="component" value="Unassembled WGS sequence"/>
</dbReference>